<name>A0A562TC35_CHIJA</name>
<evidence type="ECO:0000259" key="9">
    <source>
        <dbReference type="Pfam" id="PF07715"/>
    </source>
</evidence>
<dbReference type="InterPro" id="IPR036942">
    <property type="entry name" value="Beta-barrel_TonB_sf"/>
</dbReference>
<dbReference type="InterPro" id="IPR023996">
    <property type="entry name" value="TonB-dep_OMP_SusC/RagA"/>
</dbReference>
<evidence type="ECO:0000313" key="10">
    <source>
        <dbReference type="EMBL" id="TWI90943.1"/>
    </source>
</evidence>
<dbReference type="InterPro" id="IPR008969">
    <property type="entry name" value="CarboxyPept-like_regulatory"/>
</dbReference>
<proteinExistence type="inferred from homology"/>
<dbReference type="Gene3D" id="2.40.170.20">
    <property type="entry name" value="TonB-dependent receptor, beta-barrel domain"/>
    <property type="match status" value="1"/>
</dbReference>
<protein>
    <submittedName>
        <fullName evidence="10">TonB-linked SusC/RagA family outer membrane protein</fullName>
    </submittedName>
</protein>
<dbReference type="SUPFAM" id="SSF49464">
    <property type="entry name" value="Carboxypeptidase regulatory domain-like"/>
    <property type="match status" value="1"/>
</dbReference>
<dbReference type="InterPro" id="IPR023997">
    <property type="entry name" value="TonB-dep_OMP_SusC/RagA_CS"/>
</dbReference>
<feature type="domain" description="TonB-dependent receptor plug" evidence="9">
    <location>
        <begin position="236"/>
        <end position="367"/>
    </location>
</feature>
<dbReference type="NCBIfam" id="TIGR04056">
    <property type="entry name" value="OMP_RagA_SusC"/>
    <property type="match status" value="1"/>
</dbReference>
<evidence type="ECO:0000256" key="8">
    <source>
        <dbReference type="SAM" id="MobiDB-lite"/>
    </source>
</evidence>
<comment type="caution">
    <text evidence="10">The sequence shown here is derived from an EMBL/GenBank/DDBJ whole genome shotgun (WGS) entry which is preliminary data.</text>
</comment>
<dbReference type="EMBL" id="VLLG01000002">
    <property type="protein sequence ID" value="TWI90943.1"/>
    <property type="molecule type" value="Genomic_DNA"/>
</dbReference>
<keyword evidence="5 7" id="KW-0472">Membrane</keyword>
<evidence type="ECO:0000256" key="4">
    <source>
        <dbReference type="ARBA" id="ARBA00022692"/>
    </source>
</evidence>
<keyword evidence="6 7" id="KW-0998">Cell outer membrane</keyword>
<dbReference type="Pfam" id="PF13715">
    <property type="entry name" value="CarbopepD_reg_2"/>
    <property type="match status" value="1"/>
</dbReference>
<organism evidence="10 11">
    <name type="scientific">Chitinophaga japonensis</name>
    <name type="common">Flexibacter japonensis</name>
    <dbReference type="NCBI Taxonomy" id="104662"/>
    <lineage>
        <taxon>Bacteria</taxon>
        <taxon>Pseudomonadati</taxon>
        <taxon>Bacteroidota</taxon>
        <taxon>Chitinophagia</taxon>
        <taxon>Chitinophagales</taxon>
        <taxon>Chitinophagaceae</taxon>
        <taxon>Chitinophaga</taxon>
    </lineage>
</organism>
<comment type="subcellular location">
    <subcellularLocation>
        <location evidence="1 7">Cell outer membrane</location>
        <topology evidence="1 7">Multi-pass membrane protein</topology>
    </subcellularLocation>
</comment>
<dbReference type="GO" id="GO:0009279">
    <property type="term" value="C:cell outer membrane"/>
    <property type="evidence" value="ECO:0007669"/>
    <property type="project" value="UniProtKB-SubCell"/>
</dbReference>
<evidence type="ECO:0000256" key="5">
    <source>
        <dbReference type="ARBA" id="ARBA00023136"/>
    </source>
</evidence>
<keyword evidence="11" id="KW-1185">Reference proteome</keyword>
<dbReference type="NCBIfam" id="TIGR04057">
    <property type="entry name" value="SusC_RagA_signa"/>
    <property type="match status" value="1"/>
</dbReference>
<keyword evidence="3 7" id="KW-1134">Transmembrane beta strand</keyword>
<keyword evidence="4 7" id="KW-0812">Transmembrane</keyword>
<dbReference type="Pfam" id="PF07715">
    <property type="entry name" value="Plug"/>
    <property type="match status" value="1"/>
</dbReference>
<evidence type="ECO:0000256" key="3">
    <source>
        <dbReference type="ARBA" id="ARBA00022452"/>
    </source>
</evidence>
<evidence type="ECO:0000256" key="1">
    <source>
        <dbReference type="ARBA" id="ARBA00004571"/>
    </source>
</evidence>
<dbReference type="InterPro" id="IPR037066">
    <property type="entry name" value="Plug_dom_sf"/>
</dbReference>
<dbReference type="InterPro" id="IPR039426">
    <property type="entry name" value="TonB-dep_rcpt-like"/>
</dbReference>
<dbReference type="PROSITE" id="PS52016">
    <property type="entry name" value="TONB_DEPENDENT_REC_3"/>
    <property type="match status" value="1"/>
</dbReference>
<dbReference type="Gene3D" id="2.170.130.10">
    <property type="entry name" value="TonB-dependent receptor, plug domain"/>
    <property type="match status" value="1"/>
</dbReference>
<dbReference type="SUPFAM" id="SSF56935">
    <property type="entry name" value="Porins"/>
    <property type="match status" value="1"/>
</dbReference>
<evidence type="ECO:0000313" key="11">
    <source>
        <dbReference type="Proteomes" id="UP000316778"/>
    </source>
</evidence>
<dbReference type="Gene3D" id="2.60.40.1120">
    <property type="entry name" value="Carboxypeptidase-like, regulatory domain"/>
    <property type="match status" value="1"/>
</dbReference>
<dbReference type="InterPro" id="IPR012910">
    <property type="entry name" value="Plug_dom"/>
</dbReference>
<gene>
    <name evidence="10" type="ORF">LX66_0304</name>
</gene>
<dbReference type="AlphaFoldDB" id="A0A562TC35"/>
<keyword evidence="2 7" id="KW-0813">Transport</keyword>
<evidence type="ECO:0000256" key="7">
    <source>
        <dbReference type="PROSITE-ProRule" id="PRU01360"/>
    </source>
</evidence>
<sequence length="1176" mass="129345">MYRKKTLFTNGGNSIQRRGGMLIAGLVICLLPHWVFAQVENLTEKKISVTLSNDDLFGAVQKIEGALNARFMYDALELRRSRKRITATFRDRTVAAVLTRILSETGFGYQVLKEKIVIYRLRAGNNNAGQLAAAARGDEQVVVRGRVTDEKGEPLIGVNIRSRDGKTGAVSNATGAYTLVLPSAGTTLVFSFLGYINREITVDKTQTLDLQMLPDPKALDEVVVTALNIPREEKTLGYATTTVQGEELTNAMSANWTDALSGKVAGLNLVRSGAGPTGSNKIILRGENNLTGDNEALIVVDGVVINQGSARRSAVDGESSYGTSSDNMPADYGSGLNDINPEDIESVTVLKGPGAAALYGQRGANGALIITTKSGSKKRKGLGVTFSSNAAMEQVNRWPDMQFEYGQGLDGADYYSYGTYVDGASTSGTSSAYGPKFDGQLFYQYDPVTQARGEERTPWVAYPGKINKFFETGQTFTNTISVDGGTDKTSARFSLTNVNNKWIIPNTGYSRNTVSMSVSTKVNDKLRISSKVNYTNKSSDNLPSSGYGNQSIMYWYIFWQPNADLDWLRNYWVNGQEGRKIKYPYSTYPENPYAVAYEFINRSNRHGVTGNIQATYDFTNKLSLMLRTSMDFAYEQRAQERPYDAGAKLPKGSYRTQNIFSMEASSDFLLKYATDINSDIDISVSLGGSLLRNRYNKDETRADSLTYPGLYTMANAAGPLVTMPWKSRYAINSFYGLISMGYKNYLFMDLTARQDWNSVLATPERTENAGFFYPSANLSFVASEAYRLPGYISFAKLRFSVSGVGSGGTKPYLTAYNYATAGSLYNGGLQNPSLLANPDLRPLRTISYEVGTNVKMFGNRLGFDLALYTGTTKDQILERVIDRSSGYAKQLINAGQVNNKGIEVAVNGTPVRTKKGFTWNSSIVFSANRNKIVELADSSVVLRTGPVGGGQIVARVGGSMGDLYGRGYVRGPDGQVVYDAKTGFALISQDVQYLGNTIPKWKLGFINDFQYKQFSLHLQFDAQYGAVAHSLMHYKMSEQGKLTKTLPGRYNGIIGNGVVADGDGKYRPNDVIATDIDEYYRSHYGADNAEGSTFRTDFVKFREARLAYTFSSGLTRRIGLQRLTLGVYGRNLYIWSKWPMFDPEFGTLSGTDIVQGFEIAQFPSTRTFGFNLVVGL</sequence>
<comment type="similarity">
    <text evidence="7">Belongs to the TonB-dependent receptor family.</text>
</comment>
<evidence type="ECO:0000256" key="6">
    <source>
        <dbReference type="ARBA" id="ARBA00023237"/>
    </source>
</evidence>
<dbReference type="Proteomes" id="UP000316778">
    <property type="component" value="Unassembled WGS sequence"/>
</dbReference>
<evidence type="ECO:0000256" key="2">
    <source>
        <dbReference type="ARBA" id="ARBA00022448"/>
    </source>
</evidence>
<feature type="region of interest" description="Disordered" evidence="8">
    <location>
        <begin position="314"/>
        <end position="333"/>
    </location>
</feature>
<reference evidence="10 11" key="1">
    <citation type="journal article" date="2013" name="Stand. Genomic Sci.">
        <title>Genomic Encyclopedia of Type Strains, Phase I: The one thousand microbial genomes (KMG-I) project.</title>
        <authorList>
            <person name="Kyrpides N.C."/>
            <person name="Woyke T."/>
            <person name="Eisen J.A."/>
            <person name="Garrity G."/>
            <person name="Lilburn T.G."/>
            <person name="Beck B.J."/>
            <person name="Whitman W.B."/>
            <person name="Hugenholtz P."/>
            <person name="Klenk H.P."/>
        </authorList>
    </citation>
    <scope>NUCLEOTIDE SEQUENCE [LARGE SCALE GENOMIC DNA]</scope>
    <source>
        <strain evidence="10 11">DSM 13484</strain>
    </source>
</reference>
<accession>A0A562TC35</accession>